<reference evidence="1 2" key="1">
    <citation type="submission" date="2018-08" db="EMBL/GenBank/DDBJ databases">
        <title>A genome reference for cultivated species of the human gut microbiota.</title>
        <authorList>
            <person name="Zou Y."/>
            <person name="Xue W."/>
            <person name="Luo G."/>
        </authorList>
    </citation>
    <scope>NUCLEOTIDE SEQUENCE [LARGE SCALE GENOMIC DNA]</scope>
    <source>
        <strain evidence="1 2">OM06-4</strain>
    </source>
</reference>
<gene>
    <name evidence="1" type="ORF">DXB93_19870</name>
</gene>
<dbReference type="Proteomes" id="UP000261032">
    <property type="component" value="Unassembled WGS sequence"/>
</dbReference>
<proteinExistence type="predicted"/>
<organism evidence="1 2">
    <name type="scientific">Thomasclavelia ramosa</name>
    <dbReference type="NCBI Taxonomy" id="1547"/>
    <lineage>
        <taxon>Bacteria</taxon>
        <taxon>Bacillati</taxon>
        <taxon>Bacillota</taxon>
        <taxon>Erysipelotrichia</taxon>
        <taxon>Erysipelotrichales</taxon>
        <taxon>Coprobacillaceae</taxon>
        <taxon>Thomasclavelia</taxon>
    </lineage>
</organism>
<comment type="caution">
    <text evidence="1">The sequence shown here is derived from an EMBL/GenBank/DDBJ whole genome shotgun (WGS) entry which is preliminary data.</text>
</comment>
<protein>
    <submittedName>
        <fullName evidence="1">Uncharacterized protein</fullName>
    </submittedName>
</protein>
<evidence type="ECO:0000313" key="1">
    <source>
        <dbReference type="EMBL" id="RGD73630.1"/>
    </source>
</evidence>
<name>A0A3E3DWJ7_9FIRM</name>
<evidence type="ECO:0000313" key="2">
    <source>
        <dbReference type="Proteomes" id="UP000261032"/>
    </source>
</evidence>
<dbReference type="EMBL" id="QUSL01000127">
    <property type="protein sequence ID" value="RGD73630.1"/>
    <property type="molecule type" value="Genomic_DNA"/>
</dbReference>
<accession>A0A3E3DWJ7</accession>
<dbReference type="AlphaFoldDB" id="A0A3E3DWJ7"/>
<sequence length="97" mass="11850">MIIVRDREIIARNLINIIDVKNCQYFSQFMNDDLYDKLYDYLIKLSRGNDKAVAHIKLMMEECRPIIEKIEKDEQISNDEFNSFMEKFRVFKRKYLM</sequence>